<name>A0A7D9EGL9_PARCT</name>
<feature type="non-terminal residue" evidence="2">
    <location>
        <position position="174"/>
    </location>
</feature>
<keyword evidence="3" id="KW-1185">Reference proteome</keyword>
<feature type="compositionally biased region" description="Acidic residues" evidence="1">
    <location>
        <begin position="37"/>
        <end position="55"/>
    </location>
</feature>
<sequence length="174" mass="19548">SYKKALERLKRAEETSNMESEEEGSRKRKRTQRGQDYDSENAGDDGNSTDDDGEESIERVKRISLPKPPEFSNGRRNSILQRENYASRNRQNASRTAASTGVPRSRGPNLCGTSLEANRISPFSSSGTNSSLFTVVKKVYCHVSRVLECIRSYCTLEMQMLKTAGYNECGFMVL</sequence>
<accession>A0A7D9EGL9</accession>
<comment type="caution">
    <text evidence="2">The sequence shown here is derived from an EMBL/GenBank/DDBJ whole genome shotgun (WGS) entry which is preliminary data.</text>
</comment>
<proteinExistence type="predicted"/>
<feature type="compositionally biased region" description="Basic and acidic residues" evidence="1">
    <location>
        <begin position="1"/>
        <end position="14"/>
    </location>
</feature>
<evidence type="ECO:0000313" key="2">
    <source>
        <dbReference type="EMBL" id="CAB4006870.1"/>
    </source>
</evidence>
<gene>
    <name evidence="2" type="ORF">PACLA_8A073376</name>
</gene>
<evidence type="ECO:0000313" key="3">
    <source>
        <dbReference type="Proteomes" id="UP001152795"/>
    </source>
</evidence>
<protein>
    <submittedName>
        <fullName evidence="2">Uncharacterized protein</fullName>
    </submittedName>
</protein>
<dbReference type="Proteomes" id="UP001152795">
    <property type="component" value="Unassembled WGS sequence"/>
</dbReference>
<evidence type="ECO:0000256" key="1">
    <source>
        <dbReference type="SAM" id="MobiDB-lite"/>
    </source>
</evidence>
<feature type="compositionally biased region" description="Polar residues" evidence="1">
    <location>
        <begin position="74"/>
        <end position="99"/>
    </location>
</feature>
<organism evidence="2 3">
    <name type="scientific">Paramuricea clavata</name>
    <name type="common">Red gorgonian</name>
    <name type="synonym">Violescent sea-whip</name>
    <dbReference type="NCBI Taxonomy" id="317549"/>
    <lineage>
        <taxon>Eukaryota</taxon>
        <taxon>Metazoa</taxon>
        <taxon>Cnidaria</taxon>
        <taxon>Anthozoa</taxon>
        <taxon>Octocorallia</taxon>
        <taxon>Malacalcyonacea</taxon>
        <taxon>Plexauridae</taxon>
        <taxon>Paramuricea</taxon>
    </lineage>
</organism>
<reference evidence="2" key="1">
    <citation type="submission" date="2020-04" db="EMBL/GenBank/DDBJ databases">
        <authorList>
            <person name="Alioto T."/>
            <person name="Alioto T."/>
            <person name="Gomez Garrido J."/>
        </authorList>
    </citation>
    <scope>NUCLEOTIDE SEQUENCE</scope>
    <source>
        <strain evidence="2">A484AB</strain>
    </source>
</reference>
<dbReference type="EMBL" id="CACRXK020005630">
    <property type="protein sequence ID" value="CAB4006870.1"/>
    <property type="molecule type" value="Genomic_DNA"/>
</dbReference>
<dbReference type="AlphaFoldDB" id="A0A7D9EGL9"/>
<feature type="region of interest" description="Disordered" evidence="1">
    <location>
        <begin position="1"/>
        <end position="113"/>
    </location>
</feature>